<organism evidence="1 2">
    <name type="scientific">Ixodes persulcatus</name>
    <name type="common">Taiga tick</name>
    <dbReference type="NCBI Taxonomy" id="34615"/>
    <lineage>
        <taxon>Eukaryota</taxon>
        <taxon>Metazoa</taxon>
        <taxon>Ecdysozoa</taxon>
        <taxon>Arthropoda</taxon>
        <taxon>Chelicerata</taxon>
        <taxon>Arachnida</taxon>
        <taxon>Acari</taxon>
        <taxon>Parasitiformes</taxon>
        <taxon>Ixodida</taxon>
        <taxon>Ixodoidea</taxon>
        <taxon>Ixodidae</taxon>
        <taxon>Ixodinae</taxon>
        <taxon>Ixodes</taxon>
    </lineage>
</organism>
<keyword evidence="2" id="KW-1185">Reference proteome</keyword>
<dbReference type="EMBL" id="JABSTQ010009939">
    <property type="protein sequence ID" value="KAG0424757.1"/>
    <property type="molecule type" value="Genomic_DNA"/>
</dbReference>
<evidence type="ECO:0000313" key="2">
    <source>
        <dbReference type="Proteomes" id="UP000805193"/>
    </source>
</evidence>
<protein>
    <submittedName>
        <fullName evidence="1">Uncharacterized protein</fullName>
    </submittedName>
</protein>
<accession>A0AC60PUC9</accession>
<reference evidence="1 2" key="1">
    <citation type="journal article" date="2020" name="Cell">
        <title>Large-Scale Comparative Analyses of Tick Genomes Elucidate Their Genetic Diversity and Vector Capacities.</title>
        <authorList>
            <consortium name="Tick Genome and Microbiome Consortium (TIGMIC)"/>
            <person name="Jia N."/>
            <person name="Wang J."/>
            <person name="Shi W."/>
            <person name="Du L."/>
            <person name="Sun Y."/>
            <person name="Zhan W."/>
            <person name="Jiang J.F."/>
            <person name="Wang Q."/>
            <person name="Zhang B."/>
            <person name="Ji P."/>
            <person name="Bell-Sakyi L."/>
            <person name="Cui X.M."/>
            <person name="Yuan T.T."/>
            <person name="Jiang B.G."/>
            <person name="Yang W.F."/>
            <person name="Lam T.T."/>
            <person name="Chang Q.C."/>
            <person name="Ding S.J."/>
            <person name="Wang X.J."/>
            <person name="Zhu J.G."/>
            <person name="Ruan X.D."/>
            <person name="Zhao L."/>
            <person name="Wei J.T."/>
            <person name="Ye R.Z."/>
            <person name="Que T.C."/>
            <person name="Du C.H."/>
            <person name="Zhou Y.H."/>
            <person name="Cheng J.X."/>
            <person name="Dai P.F."/>
            <person name="Guo W.B."/>
            <person name="Han X.H."/>
            <person name="Huang E.J."/>
            <person name="Li L.F."/>
            <person name="Wei W."/>
            <person name="Gao Y.C."/>
            <person name="Liu J.Z."/>
            <person name="Shao H.Z."/>
            <person name="Wang X."/>
            <person name="Wang C.C."/>
            <person name="Yang T.C."/>
            <person name="Huo Q.B."/>
            <person name="Li W."/>
            <person name="Chen H.Y."/>
            <person name="Chen S.E."/>
            <person name="Zhou L.G."/>
            <person name="Ni X.B."/>
            <person name="Tian J.H."/>
            <person name="Sheng Y."/>
            <person name="Liu T."/>
            <person name="Pan Y.S."/>
            <person name="Xia L.Y."/>
            <person name="Li J."/>
            <person name="Zhao F."/>
            <person name="Cao W.C."/>
        </authorList>
    </citation>
    <scope>NUCLEOTIDE SEQUENCE [LARGE SCALE GENOMIC DNA]</scope>
    <source>
        <strain evidence="1">Iper-2018</strain>
    </source>
</reference>
<name>A0AC60PUC9_IXOPE</name>
<sequence length="581" mass="64151">MMRMASQRTLFYRPDGYDSAALLHGVAACGSPRSHPGGCWDPIAITTRALTAPRRVADRTTCPETPGPLPMACEGRLEPLRRVAQRLCLGRPSLQAWPKRCILVSMAFMGFSLTSGIRRSFTEAAFSLQRDAHWKMLNNDTSVGNWTTDFIRSLQSSFTWGLFIGHVIGSALSYKYPANGVFAVAILLDSSLHLVVAGVMQVHQIFLMSLLFLQGVADGLTFPAFQGLLRYWAPPLERTRMFTAGYAGLHCGSLLGFQVFYASERLFSSTTGLYLYGLMGILWVLPWFLLVSESPSKHPGVSTREKIYIIDSLQLQEHVPFSQQQQGSVPIKAILSSGPVWAILLASFSRSWTYNTLLHIVQWYYNDEVRYAKELPYLFMMVSVILSGFVADSLQQRNVMTTSTVRKTFAGTGLLAEGVFFLSVVYVGPTNPAIVLYFFAMSVRELAVAGYMVNPLDIAPQHAGIITGLSGAMASLGDLTFYPMMNHIFNTWKIRHDHMTPLYAVSVISGGLQFLGALIFVVFSSATEQDWSKEDSSSSTQSSSRNCEGPYGSGNNNNDPYLDFAEVAANDGISLNVIVKR</sequence>
<gene>
    <name evidence="1" type="ORF">HPB47_028023</name>
</gene>
<dbReference type="Proteomes" id="UP000805193">
    <property type="component" value="Unassembled WGS sequence"/>
</dbReference>
<comment type="caution">
    <text evidence="1">The sequence shown here is derived from an EMBL/GenBank/DDBJ whole genome shotgun (WGS) entry which is preliminary data.</text>
</comment>
<proteinExistence type="predicted"/>
<evidence type="ECO:0000313" key="1">
    <source>
        <dbReference type="EMBL" id="KAG0424757.1"/>
    </source>
</evidence>